<proteinExistence type="predicted"/>
<feature type="transmembrane region" description="Helical" evidence="1">
    <location>
        <begin position="130"/>
        <end position="153"/>
    </location>
</feature>
<organism evidence="2 3">
    <name type="scientific">Streptomyces nanshensis</name>
    <dbReference type="NCBI Taxonomy" id="518642"/>
    <lineage>
        <taxon>Bacteria</taxon>
        <taxon>Bacillati</taxon>
        <taxon>Actinomycetota</taxon>
        <taxon>Actinomycetes</taxon>
        <taxon>Kitasatosporales</taxon>
        <taxon>Streptomycetaceae</taxon>
        <taxon>Streptomyces</taxon>
    </lineage>
</organism>
<dbReference type="EMBL" id="LJGW01000291">
    <property type="protein sequence ID" value="OEV10559.1"/>
    <property type="molecule type" value="Genomic_DNA"/>
</dbReference>
<keyword evidence="1" id="KW-0472">Membrane</keyword>
<evidence type="ECO:0000313" key="2">
    <source>
        <dbReference type="EMBL" id="OEV10559.1"/>
    </source>
</evidence>
<sequence>MTASPDEITEGQLLLAELQHLKSEQTARIGSRDHLMYATLAAMAGVLAAVFNSGQHPERLLLLPPVAIVLGWTYLMNDQKVSAIGRYIRCELAPRLDGVVTRGSTPRHAASLLDWETTHRGDRRRISRKWLQLSADLLLFAIAPLAALTVYWATGPLNVWLLVASVGEVLTVLVLSVQIVVYADLRISWLRGAQGPGTARTGP</sequence>
<comment type="caution">
    <text evidence="2">The sequence shown here is derived from an EMBL/GenBank/DDBJ whole genome shotgun (WGS) entry which is preliminary data.</text>
</comment>
<evidence type="ECO:0000313" key="3">
    <source>
        <dbReference type="Proteomes" id="UP000176005"/>
    </source>
</evidence>
<protein>
    <recommendedName>
        <fullName evidence="4">Integral membrane protein</fullName>
    </recommendedName>
</protein>
<keyword evidence="1" id="KW-1133">Transmembrane helix</keyword>
<keyword evidence="1" id="KW-0812">Transmembrane</keyword>
<dbReference type="Proteomes" id="UP000176005">
    <property type="component" value="Unassembled WGS sequence"/>
</dbReference>
<accession>A0A1E7L2Z8</accession>
<feature type="transmembrane region" description="Helical" evidence="1">
    <location>
        <begin position="159"/>
        <end position="183"/>
    </location>
</feature>
<evidence type="ECO:0000256" key="1">
    <source>
        <dbReference type="SAM" id="Phobius"/>
    </source>
</evidence>
<feature type="transmembrane region" description="Helical" evidence="1">
    <location>
        <begin position="35"/>
        <end position="54"/>
    </location>
</feature>
<dbReference type="AlphaFoldDB" id="A0A1E7L2Z8"/>
<reference evidence="2 3" key="1">
    <citation type="journal article" date="2016" name="Front. Microbiol.">
        <title>Comparative Genomics Analysis of Streptomyces Species Reveals Their Adaptation to the Marine Environment and Their Diversity at the Genomic Level.</title>
        <authorList>
            <person name="Tian X."/>
            <person name="Zhang Z."/>
            <person name="Yang T."/>
            <person name="Chen M."/>
            <person name="Li J."/>
            <person name="Chen F."/>
            <person name="Yang J."/>
            <person name="Li W."/>
            <person name="Zhang B."/>
            <person name="Zhang Z."/>
            <person name="Wu J."/>
            <person name="Zhang C."/>
            <person name="Long L."/>
            <person name="Xiao J."/>
        </authorList>
    </citation>
    <scope>NUCLEOTIDE SEQUENCE [LARGE SCALE GENOMIC DNA]</scope>
    <source>
        <strain evidence="2 3">SCSIO 10429</strain>
    </source>
</reference>
<evidence type="ECO:0008006" key="4">
    <source>
        <dbReference type="Google" id="ProtNLM"/>
    </source>
</evidence>
<gene>
    <name evidence="2" type="ORF">AN218_17030</name>
</gene>
<feature type="transmembrane region" description="Helical" evidence="1">
    <location>
        <begin position="60"/>
        <end position="77"/>
    </location>
</feature>
<name>A0A1E7L2Z8_9ACTN</name>
<keyword evidence="3" id="KW-1185">Reference proteome</keyword>
<dbReference type="RefSeq" id="WP_070017744.1">
    <property type="nucleotide sequence ID" value="NZ_LJGW01000291.1"/>
</dbReference>